<name>A0ABM8XH08_9BURK</name>
<protein>
    <recommendedName>
        <fullName evidence="2">Superoxide dismutase [Cu-Zn]</fullName>
        <ecNumber evidence="2">1.15.1.1</ecNumber>
    </recommendedName>
</protein>
<evidence type="ECO:0000313" key="6">
    <source>
        <dbReference type="EMBL" id="CAG9179234.1"/>
    </source>
</evidence>
<keyword evidence="7" id="KW-1185">Reference proteome</keyword>
<dbReference type="EC" id="1.15.1.1" evidence="2"/>
<evidence type="ECO:0000313" key="7">
    <source>
        <dbReference type="Proteomes" id="UP000706525"/>
    </source>
</evidence>
<keyword evidence="2" id="KW-0862">Zinc</keyword>
<comment type="cofactor">
    <cofactor evidence="2">
        <name>Cu cation</name>
        <dbReference type="ChEBI" id="CHEBI:23378"/>
    </cofactor>
    <text evidence="2">Binds 1 copper ion per subunit.</text>
</comment>
<dbReference type="RefSeq" id="WP_223991892.1">
    <property type="nucleotide sequence ID" value="NZ_CAJZAG010000008.1"/>
</dbReference>
<feature type="signal peptide" evidence="4">
    <location>
        <begin position="1"/>
        <end position="18"/>
    </location>
</feature>
<comment type="cofactor">
    <cofactor evidence="2">
        <name>Zn(2+)</name>
        <dbReference type="ChEBI" id="CHEBI:29105"/>
    </cofactor>
    <text evidence="2">Binds 1 zinc ion per subunit.</text>
</comment>
<dbReference type="PROSITE" id="PS51257">
    <property type="entry name" value="PROKAR_LIPOPROTEIN"/>
    <property type="match status" value="1"/>
</dbReference>
<evidence type="ECO:0000256" key="2">
    <source>
        <dbReference type="RuleBase" id="RU000393"/>
    </source>
</evidence>
<accession>A0ABM8XH08</accession>
<dbReference type="Pfam" id="PF00080">
    <property type="entry name" value="Sod_Cu"/>
    <property type="match status" value="1"/>
</dbReference>
<dbReference type="InterPro" id="IPR001424">
    <property type="entry name" value="SOD_Cu_Zn_dom"/>
</dbReference>
<comment type="caution">
    <text evidence="6">The sequence shown here is derived from an EMBL/GenBank/DDBJ whole genome shotgun (WGS) entry which is preliminary data.</text>
</comment>
<dbReference type="InterPro" id="IPR024134">
    <property type="entry name" value="SOD_Cu/Zn_/chaperone"/>
</dbReference>
<comment type="function">
    <text evidence="2">Destroys radicals which are normally produced within the cells and which are toxic to biological systems.</text>
</comment>
<dbReference type="SUPFAM" id="SSF49329">
    <property type="entry name" value="Cu,Zn superoxide dismutase-like"/>
    <property type="match status" value="1"/>
</dbReference>
<comment type="catalytic activity">
    <reaction evidence="2">
        <text>2 superoxide + 2 H(+) = H2O2 + O2</text>
        <dbReference type="Rhea" id="RHEA:20696"/>
        <dbReference type="ChEBI" id="CHEBI:15378"/>
        <dbReference type="ChEBI" id="CHEBI:15379"/>
        <dbReference type="ChEBI" id="CHEBI:16240"/>
        <dbReference type="ChEBI" id="CHEBI:18421"/>
        <dbReference type="EC" id="1.15.1.1"/>
    </reaction>
</comment>
<gene>
    <name evidence="6" type="ORF">LMG32289_04305</name>
</gene>
<reference evidence="6 7" key="1">
    <citation type="submission" date="2021-08" db="EMBL/GenBank/DDBJ databases">
        <authorList>
            <person name="Peeters C."/>
        </authorList>
    </citation>
    <scope>NUCLEOTIDE SEQUENCE [LARGE SCALE GENOMIC DNA]</scope>
    <source>
        <strain evidence="6 7">LMG 32289</strain>
    </source>
</reference>
<dbReference type="Proteomes" id="UP000706525">
    <property type="component" value="Unassembled WGS sequence"/>
</dbReference>
<dbReference type="PANTHER" id="PTHR10003">
    <property type="entry name" value="SUPEROXIDE DISMUTASE CU-ZN -RELATED"/>
    <property type="match status" value="1"/>
</dbReference>
<feature type="region of interest" description="Disordered" evidence="3">
    <location>
        <begin position="96"/>
        <end position="126"/>
    </location>
</feature>
<dbReference type="PRINTS" id="PR00068">
    <property type="entry name" value="CUZNDISMTASE"/>
</dbReference>
<dbReference type="PROSITE" id="PS00332">
    <property type="entry name" value="SOD_CU_ZN_2"/>
    <property type="match status" value="1"/>
</dbReference>
<keyword evidence="2" id="KW-0560">Oxidoreductase</keyword>
<organism evidence="6 7">
    <name type="scientific">Cupriavidus pampae</name>
    <dbReference type="NCBI Taxonomy" id="659251"/>
    <lineage>
        <taxon>Bacteria</taxon>
        <taxon>Pseudomonadati</taxon>
        <taxon>Pseudomonadota</taxon>
        <taxon>Betaproteobacteria</taxon>
        <taxon>Burkholderiales</taxon>
        <taxon>Burkholderiaceae</taxon>
        <taxon>Cupriavidus</taxon>
    </lineage>
</organism>
<proteinExistence type="inferred from homology"/>
<dbReference type="EMBL" id="CAJZAG010000008">
    <property type="protein sequence ID" value="CAG9179234.1"/>
    <property type="molecule type" value="Genomic_DNA"/>
</dbReference>
<evidence type="ECO:0000256" key="1">
    <source>
        <dbReference type="ARBA" id="ARBA00010457"/>
    </source>
</evidence>
<dbReference type="CDD" id="cd00305">
    <property type="entry name" value="Cu-Zn_Superoxide_Dismutase"/>
    <property type="match status" value="1"/>
</dbReference>
<evidence type="ECO:0000259" key="5">
    <source>
        <dbReference type="Pfam" id="PF00080"/>
    </source>
</evidence>
<feature type="domain" description="Superoxide dismutase copper/zinc binding" evidence="5">
    <location>
        <begin position="54"/>
        <end position="182"/>
    </location>
</feature>
<keyword evidence="2" id="KW-0186">Copper</keyword>
<dbReference type="InterPro" id="IPR018152">
    <property type="entry name" value="SOD_Cu/Zn_BS"/>
</dbReference>
<evidence type="ECO:0000256" key="4">
    <source>
        <dbReference type="SAM" id="SignalP"/>
    </source>
</evidence>
<sequence length="185" mass="18286">MKRVLFGLAIGAAAVVVAGCGNMGDKSTASAEAPAGGAKAAAPLVAKSGTNTGGRVTFDQQAGGTLVTVSVTGLAPGSSHGFHIHEKGDCSAPDAMSAGGHFNPTGKPHGQMSSGDHHAGDMNNLTADANGNVRVQFVMKEVTVTPGGTSVIGRAVVVHKDPDDYRTQPTGNSGGRIACGVVAAL</sequence>
<dbReference type="PROSITE" id="PS00087">
    <property type="entry name" value="SOD_CU_ZN_1"/>
    <property type="match status" value="1"/>
</dbReference>
<keyword evidence="2" id="KW-0479">Metal-binding</keyword>
<dbReference type="Gene3D" id="2.60.40.200">
    <property type="entry name" value="Superoxide dismutase, copper/zinc binding domain"/>
    <property type="match status" value="1"/>
</dbReference>
<keyword evidence="4" id="KW-0732">Signal</keyword>
<comment type="similarity">
    <text evidence="1 2">Belongs to the Cu-Zn superoxide dismutase family.</text>
</comment>
<dbReference type="InterPro" id="IPR036423">
    <property type="entry name" value="SOD-like_Cu/Zn_dom_sf"/>
</dbReference>
<feature type="chain" id="PRO_5045981208" description="Superoxide dismutase [Cu-Zn]" evidence="4">
    <location>
        <begin position="19"/>
        <end position="185"/>
    </location>
</feature>
<evidence type="ECO:0000256" key="3">
    <source>
        <dbReference type="SAM" id="MobiDB-lite"/>
    </source>
</evidence>